<proteinExistence type="inferred from homology"/>
<evidence type="ECO:0000313" key="2">
    <source>
        <dbReference type="EMBL" id="CAJ1954339.1"/>
    </source>
</evidence>
<evidence type="ECO:0000256" key="1">
    <source>
        <dbReference type="ARBA" id="ARBA00009817"/>
    </source>
</evidence>
<sequence length="372" mass="41474">MNKVLSREVSTVRLSFEGGESPSNPVANDNAVERLTQAINSNATAAEALLSKISMMRENAVSQETMEAYLNKLLAAGPDKRLPFWARSKRLARFSRRARMASLRRTLDLTTPAPEAEEETVERKLGRRRRALVALLRSISTEEGLDSKEPVIVTIENRARLASKESNEDMKSRMPEGLETPNYDIVATSKHNGQTIEIRRYKPFSVCAVNMNKPRPDAAKETDNKVRVPEISGASSFGALAGYLFGKNDQSTAMKMTTPVFTSPIEQGDKQMEFVLPSSYWDDDSLGTAPKPLSGSGVSLQQRVSQDRAVLMFGGYASKKEVAKRKRELMAALKKDKQWKAEEDEATTAQYNDPFTVPWRRLNEVSIKVVPK</sequence>
<dbReference type="InterPro" id="IPR011256">
    <property type="entry name" value="Reg_factor_effector_dom_sf"/>
</dbReference>
<organism evidence="2 3">
    <name type="scientific">Cylindrotheca closterium</name>
    <dbReference type="NCBI Taxonomy" id="2856"/>
    <lineage>
        <taxon>Eukaryota</taxon>
        <taxon>Sar</taxon>
        <taxon>Stramenopiles</taxon>
        <taxon>Ochrophyta</taxon>
        <taxon>Bacillariophyta</taxon>
        <taxon>Bacillariophyceae</taxon>
        <taxon>Bacillariophycidae</taxon>
        <taxon>Bacillariales</taxon>
        <taxon>Bacillariaceae</taxon>
        <taxon>Cylindrotheca</taxon>
    </lineage>
</organism>
<dbReference type="SUPFAM" id="SSF55136">
    <property type="entry name" value="Probable bacterial effector-binding domain"/>
    <property type="match status" value="1"/>
</dbReference>
<comment type="caution">
    <text evidence="2">The sequence shown here is derived from an EMBL/GenBank/DDBJ whole genome shotgun (WGS) entry which is preliminary data.</text>
</comment>
<dbReference type="PANTHER" id="PTHR11220:SF58">
    <property type="entry name" value="SOUL HEME-BINDING FAMILY PROTEIN"/>
    <property type="match status" value="1"/>
</dbReference>
<name>A0AAD2FVI8_9STRA</name>
<reference evidence="2" key="1">
    <citation type="submission" date="2023-08" db="EMBL/GenBank/DDBJ databases">
        <authorList>
            <person name="Audoor S."/>
            <person name="Bilcke G."/>
        </authorList>
    </citation>
    <scope>NUCLEOTIDE SEQUENCE</scope>
</reference>
<comment type="similarity">
    <text evidence="1">Belongs to the HEBP family.</text>
</comment>
<gene>
    <name evidence="2" type="ORF">CYCCA115_LOCUS14931</name>
</gene>
<dbReference type="Pfam" id="PF04832">
    <property type="entry name" value="SOUL"/>
    <property type="match status" value="1"/>
</dbReference>
<dbReference type="Proteomes" id="UP001295423">
    <property type="component" value="Unassembled WGS sequence"/>
</dbReference>
<evidence type="ECO:0008006" key="4">
    <source>
        <dbReference type="Google" id="ProtNLM"/>
    </source>
</evidence>
<dbReference type="Gene3D" id="3.20.80.10">
    <property type="entry name" value="Regulatory factor, effector binding domain"/>
    <property type="match status" value="1"/>
</dbReference>
<dbReference type="InterPro" id="IPR006917">
    <property type="entry name" value="SOUL_heme-bd"/>
</dbReference>
<dbReference type="AlphaFoldDB" id="A0AAD2FVI8"/>
<dbReference type="EMBL" id="CAKOGP040001869">
    <property type="protein sequence ID" value="CAJ1954339.1"/>
    <property type="molecule type" value="Genomic_DNA"/>
</dbReference>
<keyword evidence="3" id="KW-1185">Reference proteome</keyword>
<protein>
    <recommendedName>
        <fullName evidence="4">SOUL heme-binding protein</fullName>
    </recommendedName>
</protein>
<accession>A0AAD2FVI8</accession>
<evidence type="ECO:0000313" key="3">
    <source>
        <dbReference type="Proteomes" id="UP001295423"/>
    </source>
</evidence>
<dbReference type="PANTHER" id="PTHR11220">
    <property type="entry name" value="HEME-BINDING PROTEIN-RELATED"/>
    <property type="match status" value="1"/>
</dbReference>